<proteinExistence type="predicted"/>
<dbReference type="AlphaFoldDB" id="A0A087UE48"/>
<dbReference type="OrthoDB" id="6611281at2759"/>
<name>A0A087UE48_STEMI</name>
<feature type="non-terminal residue" evidence="1">
    <location>
        <position position="74"/>
    </location>
</feature>
<keyword evidence="2" id="KW-1185">Reference proteome</keyword>
<evidence type="ECO:0008006" key="3">
    <source>
        <dbReference type="Google" id="ProtNLM"/>
    </source>
</evidence>
<protein>
    <recommendedName>
        <fullName evidence="3">Mos1 transposase HTH domain-containing protein</fullName>
    </recommendedName>
</protein>
<reference evidence="1 2" key="1">
    <citation type="submission" date="2013-11" db="EMBL/GenBank/DDBJ databases">
        <title>Genome sequencing of Stegodyphus mimosarum.</title>
        <authorList>
            <person name="Bechsgaard J."/>
        </authorList>
    </citation>
    <scope>NUCLEOTIDE SEQUENCE [LARGE SCALE GENOMIC DNA]</scope>
</reference>
<evidence type="ECO:0000313" key="2">
    <source>
        <dbReference type="Proteomes" id="UP000054359"/>
    </source>
</evidence>
<dbReference type="EMBL" id="KK119408">
    <property type="protein sequence ID" value="KFM75637.1"/>
    <property type="molecule type" value="Genomic_DNA"/>
</dbReference>
<organism evidence="1 2">
    <name type="scientific">Stegodyphus mimosarum</name>
    <name type="common">African social velvet spider</name>
    <dbReference type="NCBI Taxonomy" id="407821"/>
    <lineage>
        <taxon>Eukaryota</taxon>
        <taxon>Metazoa</taxon>
        <taxon>Ecdysozoa</taxon>
        <taxon>Arthropoda</taxon>
        <taxon>Chelicerata</taxon>
        <taxon>Arachnida</taxon>
        <taxon>Araneae</taxon>
        <taxon>Araneomorphae</taxon>
        <taxon>Entelegynae</taxon>
        <taxon>Eresoidea</taxon>
        <taxon>Eresidae</taxon>
        <taxon>Stegodyphus</taxon>
    </lineage>
</organism>
<evidence type="ECO:0000313" key="1">
    <source>
        <dbReference type="EMBL" id="KFM75637.1"/>
    </source>
</evidence>
<dbReference type="Proteomes" id="UP000054359">
    <property type="component" value="Unassembled WGS sequence"/>
</dbReference>
<sequence>MERAFRIKFRFDSLSGHNIHKWYHHFENTTCVCKSKSTGRPRVYEESVERVRESFRHSLNKSIQKASRELALPR</sequence>
<gene>
    <name evidence="1" type="ORF">X975_10485</name>
</gene>
<accession>A0A087UE48</accession>